<keyword evidence="1" id="KW-1133">Transmembrane helix</keyword>
<protein>
    <submittedName>
        <fullName evidence="2">Uncharacterized protein</fullName>
    </submittedName>
</protein>
<dbReference type="Proteomes" id="UP000540919">
    <property type="component" value="Unassembled WGS sequence"/>
</dbReference>
<sequence length="64" mass="7214">MTITGTTVVKGVLVLMSVVLLISFFSEGFVFNGNQKSIMMSIFLLALPLYLDKEKKQRTTKKRT</sequence>
<accession>A0ABX2N9B9</accession>
<evidence type="ECO:0000313" key="2">
    <source>
        <dbReference type="EMBL" id="NVF11297.1"/>
    </source>
</evidence>
<keyword evidence="1" id="KW-0472">Membrane</keyword>
<feature type="transmembrane region" description="Helical" evidence="1">
    <location>
        <begin position="12"/>
        <end position="31"/>
    </location>
</feature>
<keyword evidence="1" id="KW-0812">Transmembrane</keyword>
<comment type="caution">
    <text evidence="2">The sequence shown here is derived from an EMBL/GenBank/DDBJ whole genome shotgun (WGS) entry which is preliminary data.</text>
</comment>
<name>A0ABX2N9B9_9FIRM</name>
<dbReference type="RefSeq" id="WP_133147654.1">
    <property type="nucleotide sequence ID" value="NZ_JABVBA010000004.1"/>
</dbReference>
<feature type="transmembrane region" description="Helical" evidence="1">
    <location>
        <begin position="37"/>
        <end position="53"/>
    </location>
</feature>
<reference evidence="2 3" key="1">
    <citation type="submission" date="2020-06" db="EMBL/GenBank/DDBJ databases">
        <title>Anaerococcus sp. nov., isolated form swine feces.</title>
        <authorList>
            <person name="Yu S."/>
        </authorList>
    </citation>
    <scope>NUCLEOTIDE SEQUENCE [LARGE SCALE GENOMIC DNA]</scope>
    <source>
        <strain evidence="2 3">AGMB00486</strain>
    </source>
</reference>
<proteinExistence type="predicted"/>
<keyword evidence="3" id="KW-1185">Reference proteome</keyword>
<dbReference type="EMBL" id="JABVBA010000004">
    <property type="protein sequence ID" value="NVF11297.1"/>
    <property type="molecule type" value="Genomic_DNA"/>
</dbReference>
<evidence type="ECO:0000313" key="3">
    <source>
        <dbReference type="Proteomes" id="UP000540919"/>
    </source>
</evidence>
<gene>
    <name evidence="2" type="ORF">HV819_04725</name>
</gene>
<organism evidence="2 3">
    <name type="scientific">Anaerococcus faecalis</name>
    <dbReference type="NCBI Taxonomy" id="2742993"/>
    <lineage>
        <taxon>Bacteria</taxon>
        <taxon>Bacillati</taxon>
        <taxon>Bacillota</taxon>
        <taxon>Tissierellia</taxon>
        <taxon>Tissierellales</taxon>
        <taxon>Peptoniphilaceae</taxon>
        <taxon>Anaerococcus</taxon>
    </lineage>
</organism>
<evidence type="ECO:0000256" key="1">
    <source>
        <dbReference type="SAM" id="Phobius"/>
    </source>
</evidence>